<keyword evidence="4" id="KW-0378">Hydrolase</keyword>
<reference evidence="8 9" key="1">
    <citation type="submission" date="2018-05" db="EMBL/GenBank/DDBJ databases">
        <title>Micromonosporas from Atacama Desert.</title>
        <authorList>
            <person name="Carro L."/>
            <person name="Golinska P."/>
            <person name="Klenk H.-P."/>
            <person name="Goodfellow M."/>
        </authorList>
    </citation>
    <scope>NUCLEOTIDE SEQUENCE [LARGE SCALE GENOMIC DNA]</scope>
    <source>
        <strain evidence="8 9">4G51</strain>
    </source>
</reference>
<dbReference type="GO" id="GO:0004630">
    <property type="term" value="F:phospholipase D activity"/>
    <property type="evidence" value="ECO:0007669"/>
    <property type="project" value="UniProtKB-EC"/>
</dbReference>
<dbReference type="Proteomes" id="UP000246050">
    <property type="component" value="Unassembled WGS sequence"/>
</dbReference>
<dbReference type="PANTHER" id="PTHR43856">
    <property type="entry name" value="CARDIOLIPIN HYDROLASE"/>
    <property type="match status" value="1"/>
</dbReference>
<dbReference type="PANTHER" id="PTHR43856:SF1">
    <property type="entry name" value="MITOCHONDRIAL CARDIOLIPIN HYDROLASE"/>
    <property type="match status" value="1"/>
</dbReference>
<dbReference type="Pfam" id="PF13091">
    <property type="entry name" value="PLDc_2"/>
    <property type="match status" value="2"/>
</dbReference>
<evidence type="ECO:0000313" key="8">
    <source>
        <dbReference type="EMBL" id="PWR14643.1"/>
    </source>
</evidence>
<proteinExistence type="inferred from homology"/>
<evidence type="ECO:0000256" key="1">
    <source>
        <dbReference type="ARBA" id="ARBA00000798"/>
    </source>
</evidence>
<evidence type="ECO:0000256" key="4">
    <source>
        <dbReference type="ARBA" id="ARBA00022801"/>
    </source>
</evidence>
<evidence type="ECO:0000256" key="6">
    <source>
        <dbReference type="ARBA" id="ARBA00023098"/>
    </source>
</evidence>
<dbReference type="OrthoDB" id="3740959at2"/>
<dbReference type="EMBL" id="QGKS01000223">
    <property type="protein sequence ID" value="PWR14643.1"/>
    <property type="molecule type" value="Genomic_DNA"/>
</dbReference>
<accession>A0A317DPD0</accession>
<comment type="catalytic activity">
    <reaction evidence="1">
        <text>a 1,2-diacyl-sn-glycero-3-phosphocholine + H2O = a 1,2-diacyl-sn-glycero-3-phosphate + choline + H(+)</text>
        <dbReference type="Rhea" id="RHEA:14445"/>
        <dbReference type="ChEBI" id="CHEBI:15354"/>
        <dbReference type="ChEBI" id="CHEBI:15377"/>
        <dbReference type="ChEBI" id="CHEBI:15378"/>
        <dbReference type="ChEBI" id="CHEBI:57643"/>
        <dbReference type="ChEBI" id="CHEBI:58608"/>
        <dbReference type="EC" id="3.1.4.4"/>
    </reaction>
</comment>
<evidence type="ECO:0000256" key="2">
    <source>
        <dbReference type="ARBA" id="ARBA00008664"/>
    </source>
</evidence>
<keyword evidence="5" id="KW-0442">Lipid degradation</keyword>
<dbReference type="InterPro" id="IPR051406">
    <property type="entry name" value="PLD_domain"/>
</dbReference>
<keyword evidence="6" id="KW-0443">Lipid metabolism</keyword>
<evidence type="ECO:0000256" key="3">
    <source>
        <dbReference type="ARBA" id="ARBA00012027"/>
    </source>
</evidence>
<dbReference type="Gene3D" id="3.30.870.10">
    <property type="entry name" value="Endonuclease Chain A"/>
    <property type="match status" value="2"/>
</dbReference>
<dbReference type="InterPro" id="IPR025202">
    <property type="entry name" value="PLD-like_dom"/>
</dbReference>
<dbReference type="AlphaFoldDB" id="A0A317DPD0"/>
<dbReference type="EC" id="3.1.4.4" evidence="3"/>
<organism evidence="8 9">
    <name type="scientific">Micromonospora sicca</name>
    <dbReference type="NCBI Taxonomy" id="2202420"/>
    <lineage>
        <taxon>Bacteria</taxon>
        <taxon>Bacillati</taxon>
        <taxon>Actinomycetota</taxon>
        <taxon>Actinomycetes</taxon>
        <taxon>Micromonosporales</taxon>
        <taxon>Micromonosporaceae</taxon>
        <taxon>Micromonospora</taxon>
    </lineage>
</organism>
<dbReference type="GO" id="GO:0016891">
    <property type="term" value="F:RNA endonuclease activity producing 5'-phosphomonoesters, hydrolytic mechanism"/>
    <property type="evidence" value="ECO:0007669"/>
    <property type="project" value="TreeGrafter"/>
</dbReference>
<feature type="domain" description="Phospholipase D-like" evidence="7">
    <location>
        <begin position="275"/>
        <end position="380"/>
    </location>
</feature>
<gene>
    <name evidence="8" type="ORF">DKT69_15400</name>
</gene>
<comment type="caution">
    <text evidence="8">The sequence shown here is derived from an EMBL/GenBank/DDBJ whole genome shotgun (WGS) entry which is preliminary data.</text>
</comment>
<sequence length="416" mass="44303">MTMGRVGAAIRRTLACCLVAGGLSPLVSPPRVAPAATATVSVSAASATLAGYPVWAHFTDPTAGRDYTILTELQRLIDAAPAGSTIRGAIHSLSVDSIADALLRAQSRGVTVTVILDGKNAASTDSAVATIKQLSNYQFCLNSSGGHGCISTSAAGDMHTKLFTFTSTTDPNGVARNNVVWSGSSNLTYATGPDAFNNAITVYGDAALAAGLNANFTDMWNRRHYSGNDYYDAASGRGYYQAAAADAYASPEGVGQTDTIVTRLNDLTPDTNCRLRVAMASVTTGRPEIVDLVTRFRAATCKVWMVIGTNADGGIAMSQSVYNELLDAGVAIRRQDKVHDKFFVAYGKYGSAYQYRVYTGSQNWTQDALNENDEIFVKMAPESGTTHPLYDAYYTHFNDAYNYGVTCSKSSFPCRS</sequence>
<evidence type="ECO:0000313" key="9">
    <source>
        <dbReference type="Proteomes" id="UP000246050"/>
    </source>
</evidence>
<feature type="domain" description="Phospholipase D-like" evidence="7">
    <location>
        <begin position="82"/>
        <end position="220"/>
    </location>
</feature>
<evidence type="ECO:0000259" key="7">
    <source>
        <dbReference type="Pfam" id="PF13091"/>
    </source>
</evidence>
<comment type="similarity">
    <text evidence="2">Belongs to the phospholipase D family.</text>
</comment>
<dbReference type="GO" id="GO:0016042">
    <property type="term" value="P:lipid catabolic process"/>
    <property type="evidence" value="ECO:0007669"/>
    <property type="project" value="UniProtKB-KW"/>
</dbReference>
<dbReference type="SUPFAM" id="SSF56024">
    <property type="entry name" value="Phospholipase D/nuclease"/>
    <property type="match status" value="2"/>
</dbReference>
<protein>
    <recommendedName>
        <fullName evidence="3">phospholipase D</fullName>
        <ecNumber evidence="3">3.1.4.4</ecNumber>
    </recommendedName>
</protein>
<name>A0A317DPD0_9ACTN</name>
<evidence type="ECO:0000256" key="5">
    <source>
        <dbReference type="ARBA" id="ARBA00022963"/>
    </source>
</evidence>